<dbReference type="Proteomes" id="UP000248395">
    <property type="component" value="Unassembled WGS sequence"/>
</dbReference>
<keyword evidence="2" id="KW-1185">Reference proteome</keyword>
<organism evidence="1 2">
    <name type="scientific">Aquitalea magnusonii</name>
    <dbReference type="NCBI Taxonomy" id="332411"/>
    <lineage>
        <taxon>Bacteria</taxon>
        <taxon>Pseudomonadati</taxon>
        <taxon>Pseudomonadota</taxon>
        <taxon>Betaproteobacteria</taxon>
        <taxon>Neisseriales</taxon>
        <taxon>Chromobacteriaceae</taxon>
        <taxon>Aquitalea</taxon>
    </lineage>
</organism>
<gene>
    <name evidence="1" type="ORF">DFR38_107122</name>
</gene>
<dbReference type="EMBL" id="QJKC01000007">
    <property type="protein sequence ID" value="PXX48337.1"/>
    <property type="molecule type" value="Genomic_DNA"/>
</dbReference>
<evidence type="ECO:0000313" key="1">
    <source>
        <dbReference type="EMBL" id="PXX48337.1"/>
    </source>
</evidence>
<dbReference type="RefSeq" id="WP_059285007.1">
    <property type="nucleotide sequence ID" value="NZ_LNQU01000012.1"/>
</dbReference>
<name>A0A318JK60_9NEIS</name>
<sequence>MDYQAFLRQLESSTLPASDFTHQAHLYAAWAYRRQYPAAEAAVRCARALSRYAMAQGAAEKYHHTLTMSLLSILYHRAQEQPAMLEDWPSFLATCDDVLQDARAVVLQYYSADRLNQDASRRGFVPPDRLPLPIACLSH</sequence>
<protein>
    <submittedName>
        <fullName evidence="1">Uncharacterized protein</fullName>
    </submittedName>
</protein>
<dbReference type="AlphaFoldDB" id="A0A318JK60"/>
<proteinExistence type="predicted"/>
<reference evidence="1 2" key="1">
    <citation type="submission" date="2018-05" db="EMBL/GenBank/DDBJ databases">
        <title>Genomic Encyclopedia of Type Strains, Phase IV (KMG-IV): sequencing the most valuable type-strain genomes for metagenomic binning, comparative biology and taxonomic classification.</title>
        <authorList>
            <person name="Goeker M."/>
        </authorList>
    </citation>
    <scope>NUCLEOTIDE SEQUENCE [LARGE SCALE GENOMIC DNA]</scope>
    <source>
        <strain evidence="1 2">DSM 25134</strain>
    </source>
</reference>
<dbReference type="OrthoDB" id="282517at2"/>
<evidence type="ECO:0000313" key="2">
    <source>
        <dbReference type="Proteomes" id="UP000248395"/>
    </source>
</evidence>
<comment type="caution">
    <text evidence="1">The sequence shown here is derived from an EMBL/GenBank/DDBJ whole genome shotgun (WGS) entry which is preliminary data.</text>
</comment>
<accession>A0A318JK60</accession>